<protein>
    <recommendedName>
        <fullName evidence="4">Cleavage and polyadenylation specificity factor subunit 2</fullName>
    </recommendedName>
    <alternativeName>
        <fullName evidence="4">Cleavage and polyadenylation specificity factor 100 kDa subunit</fullName>
    </alternativeName>
</protein>
<keyword evidence="3 4" id="KW-0539">Nucleus</keyword>
<dbReference type="PANTHER" id="PTHR45922">
    <property type="entry name" value="CLEAVAGE AND POLYADENYLATION SPECIFICITY FACTOR SUBUNIT 2"/>
    <property type="match status" value="1"/>
</dbReference>
<dbReference type="EMBL" id="JANBOJ010000020">
    <property type="protein sequence ID" value="KAJ1724832.1"/>
    <property type="molecule type" value="Genomic_DNA"/>
</dbReference>
<organism evidence="7 8">
    <name type="scientific">Coemansia erecta</name>
    <dbReference type="NCBI Taxonomy" id="147472"/>
    <lineage>
        <taxon>Eukaryota</taxon>
        <taxon>Fungi</taxon>
        <taxon>Fungi incertae sedis</taxon>
        <taxon>Zoopagomycota</taxon>
        <taxon>Kickxellomycotina</taxon>
        <taxon>Kickxellomycetes</taxon>
        <taxon>Kickxellales</taxon>
        <taxon>Kickxellaceae</taxon>
        <taxon>Coemansia</taxon>
    </lineage>
</organism>
<feature type="region of interest" description="Disordered" evidence="5">
    <location>
        <begin position="470"/>
        <end position="493"/>
    </location>
</feature>
<reference evidence="7" key="1">
    <citation type="submission" date="2022-07" db="EMBL/GenBank/DDBJ databases">
        <title>Phylogenomic reconstructions and comparative analyses of Kickxellomycotina fungi.</title>
        <authorList>
            <person name="Reynolds N.K."/>
            <person name="Stajich J.E."/>
            <person name="Barry K."/>
            <person name="Grigoriev I.V."/>
            <person name="Crous P."/>
            <person name="Smith M.E."/>
        </authorList>
    </citation>
    <scope>NUCLEOTIDE SEQUENCE</scope>
    <source>
        <strain evidence="7">NBRC 32514</strain>
    </source>
</reference>
<comment type="caution">
    <text evidence="7">The sequence shown here is derived from an EMBL/GenBank/DDBJ whole genome shotgun (WGS) entry which is preliminary data.</text>
</comment>
<feature type="region of interest" description="Disordered" evidence="5">
    <location>
        <begin position="573"/>
        <end position="606"/>
    </location>
</feature>
<dbReference type="InterPro" id="IPR036866">
    <property type="entry name" value="RibonucZ/Hydroxyglut_hydro"/>
</dbReference>
<dbReference type="Gene3D" id="3.40.50.10890">
    <property type="match status" value="1"/>
</dbReference>
<evidence type="ECO:0000256" key="1">
    <source>
        <dbReference type="ARBA" id="ARBA00004123"/>
    </source>
</evidence>
<evidence type="ECO:0000256" key="5">
    <source>
        <dbReference type="SAM" id="MobiDB-lite"/>
    </source>
</evidence>
<accession>A0A9W7Y6R4</accession>
<dbReference type="Gene3D" id="3.60.15.10">
    <property type="entry name" value="Ribonuclease Z/Hydroxyacylglutathione hydrolase-like"/>
    <property type="match status" value="1"/>
</dbReference>
<sequence>MSTNTLQFTAISGANNEDAVCYILEIDDAKILLDCGNYEDYSNESLERLQRVARQVDAVLLSHPDMAHVGAYPLAYSRYGLTCPAYATQAVSMMGRLCMLDITKTLKAREEFTLFDEKDVNQAFDNVTALQYSQPMTLSGKHSSIVITAHAAGHTIGGSIWTISSGTEVVLYAMDFNLVKEGHLNGCSLLESNLGQADPGKVNPRLMRPSLLITDAYNAMYKLPTRKKRVEYFLESVGHAIEHGNNVLIPVDSSARVLEIAYILNEWWQQGRSRRSSHTLYLLGRCARKTLSFAQSLNGWMADGISKQLTGKNSKPFDMRNIVVVQSMEDLDKKIKGSGRRDRSKRAVVLASLEGMSMGYSQELFVRWASGGKNTIILPQRGPPGSLTRYLFSRWWDSTQSQDAMETEPSSATIAATQVTLVPPTAIPGIDIGVTLRRRVALKGSELENWHAQERRRKEQEAAREAMMRRNRMMLDTENMSSDSDSDDDREPGVDVQALRGIDTMALSEIDLEMERLRSGQSYDLYVKDRGRVRGLDAQNQSYCMFPFHEENRRVDEYGEIFDIEQYALTTEADDTANLVPDINDKGYDSDDDDESQNDTHPTKAVKEERRVRLNCMIGFIDMEGRTDGSRASHTLVQIMPKRVIIVHGTSASTQSLANYYRNPLVPMTKEIYTPGIGETLNVSSGLNAYRVKLANALFKQVRMREVGLGNMMGFVSGRIHFTQEDEVPVLDIDSTAMESAWKPPTIVGDAKLSSLRTALEAKSIAAYFDSEGTLVCGGKIAIKRKTDTPGGAAGIQILGTPSPEYYAIRGIVYEHFAEI</sequence>
<gene>
    <name evidence="7" type="ORF">LPJ53_000968</name>
</gene>
<keyword evidence="2 4" id="KW-0507">mRNA processing</keyword>
<name>A0A9W7Y6R4_9FUNG</name>
<dbReference type="Pfam" id="PF16661">
    <property type="entry name" value="Lactamase_B_6"/>
    <property type="match status" value="1"/>
</dbReference>
<dbReference type="GO" id="GO:0006398">
    <property type="term" value="P:mRNA 3'-end processing by stem-loop binding and cleavage"/>
    <property type="evidence" value="ECO:0007669"/>
    <property type="project" value="InterPro"/>
</dbReference>
<dbReference type="PANTHER" id="PTHR45922:SF1">
    <property type="entry name" value="CLEAVAGE AND POLYADENYLATION SPECIFICITY FACTOR SUBUNIT 2"/>
    <property type="match status" value="1"/>
</dbReference>
<dbReference type="GO" id="GO:0003723">
    <property type="term" value="F:RNA binding"/>
    <property type="evidence" value="ECO:0007669"/>
    <property type="project" value="UniProtKB-KW"/>
</dbReference>
<feature type="domain" description="Beta-Casp" evidence="6">
    <location>
        <begin position="257"/>
        <end position="391"/>
    </location>
</feature>
<evidence type="ECO:0000256" key="2">
    <source>
        <dbReference type="ARBA" id="ARBA00022664"/>
    </source>
</evidence>
<dbReference type="Proteomes" id="UP001149813">
    <property type="component" value="Unassembled WGS sequence"/>
</dbReference>
<dbReference type="InterPro" id="IPR001279">
    <property type="entry name" value="Metallo-B-lactamas"/>
</dbReference>
<dbReference type="Pfam" id="PF13299">
    <property type="entry name" value="CPSF100_C"/>
    <property type="match status" value="1"/>
</dbReference>
<dbReference type="SUPFAM" id="SSF56281">
    <property type="entry name" value="Metallo-hydrolase/oxidoreductase"/>
    <property type="match status" value="1"/>
</dbReference>
<keyword evidence="4" id="KW-0694">RNA-binding</keyword>
<dbReference type="InterPro" id="IPR025069">
    <property type="entry name" value="Cpsf2_C"/>
</dbReference>
<dbReference type="Pfam" id="PF10996">
    <property type="entry name" value="Beta-Casp"/>
    <property type="match status" value="1"/>
</dbReference>
<dbReference type="InterPro" id="IPR035639">
    <property type="entry name" value="CPSF2_MBL"/>
</dbReference>
<comment type="similarity">
    <text evidence="4">Belongs to the metallo-beta-lactamase superfamily. RNA-metabolizing metallo-beta-lactamase-like family. CPSF2/YSH1 subfamily.</text>
</comment>
<comment type="subcellular location">
    <subcellularLocation>
        <location evidence="1 4">Nucleus</location>
    </subcellularLocation>
</comment>
<dbReference type="OrthoDB" id="64353at2759"/>
<dbReference type="GO" id="GO:0005847">
    <property type="term" value="C:mRNA cleavage and polyadenylation specificity factor complex"/>
    <property type="evidence" value="ECO:0007669"/>
    <property type="project" value="InterPro"/>
</dbReference>
<evidence type="ECO:0000259" key="6">
    <source>
        <dbReference type="SMART" id="SM01027"/>
    </source>
</evidence>
<evidence type="ECO:0000313" key="8">
    <source>
        <dbReference type="Proteomes" id="UP001149813"/>
    </source>
</evidence>
<proteinExistence type="inferred from homology"/>
<dbReference type="AlphaFoldDB" id="A0A9W7Y6R4"/>
<dbReference type="InterPro" id="IPR027075">
    <property type="entry name" value="CPSF2"/>
</dbReference>
<keyword evidence="8" id="KW-1185">Reference proteome</keyword>
<dbReference type="CDD" id="cd16293">
    <property type="entry name" value="CPSF2-like_MBL-fold"/>
    <property type="match status" value="1"/>
</dbReference>
<evidence type="ECO:0000256" key="3">
    <source>
        <dbReference type="ARBA" id="ARBA00023242"/>
    </source>
</evidence>
<dbReference type="SMART" id="SM01027">
    <property type="entry name" value="Beta-Casp"/>
    <property type="match status" value="1"/>
</dbReference>
<evidence type="ECO:0000313" key="7">
    <source>
        <dbReference type="EMBL" id="KAJ1724832.1"/>
    </source>
</evidence>
<evidence type="ECO:0000256" key="4">
    <source>
        <dbReference type="RuleBase" id="RU365006"/>
    </source>
</evidence>
<dbReference type="InterPro" id="IPR022712">
    <property type="entry name" value="Beta_Casp"/>
</dbReference>